<keyword evidence="1" id="KW-1133">Transmembrane helix</keyword>
<keyword evidence="1" id="KW-0812">Transmembrane</keyword>
<evidence type="ECO:0000313" key="3">
    <source>
        <dbReference type="Proteomes" id="UP001150238"/>
    </source>
</evidence>
<evidence type="ECO:0000256" key="1">
    <source>
        <dbReference type="SAM" id="Phobius"/>
    </source>
</evidence>
<evidence type="ECO:0000313" key="2">
    <source>
        <dbReference type="EMBL" id="KAJ4496246.1"/>
    </source>
</evidence>
<name>A0A9W9B292_9AGAR</name>
<feature type="transmembrane region" description="Helical" evidence="1">
    <location>
        <begin position="9"/>
        <end position="32"/>
    </location>
</feature>
<reference evidence="2" key="2">
    <citation type="journal article" date="2023" name="Proc. Natl. Acad. Sci. U.S.A.">
        <title>A global phylogenomic analysis of the shiitake genus Lentinula.</title>
        <authorList>
            <person name="Sierra-Patev S."/>
            <person name="Min B."/>
            <person name="Naranjo-Ortiz M."/>
            <person name="Looney B."/>
            <person name="Konkel Z."/>
            <person name="Slot J.C."/>
            <person name="Sakamoto Y."/>
            <person name="Steenwyk J.L."/>
            <person name="Rokas A."/>
            <person name="Carro J."/>
            <person name="Camarero S."/>
            <person name="Ferreira P."/>
            <person name="Molpeceres G."/>
            <person name="Ruiz-Duenas F.J."/>
            <person name="Serrano A."/>
            <person name="Henrissat B."/>
            <person name="Drula E."/>
            <person name="Hughes K.W."/>
            <person name="Mata J.L."/>
            <person name="Ishikawa N.K."/>
            <person name="Vargas-Isla R."/>
            <person name="Ushijima S."/>
            <person name="Smith C.A."/>
            <person name="Donoghue J."/>
            <person name="Ahrendt S."/>
            <person name="Andreopoulos W."/>
            <person name="He G."/>
            <person name="LaButti K."/>
            <person name="Lipzen A."/>
            <person name="Ng V."/>
            <person name="Riley R."/>
            <person name="Sandor L."/>
            <person name="Barry K."/>
            <person name="Martinez A.T."/>
            <person name="Xiao Y."/>
            <person name="Gibbons J.G."/>
            <person name="Terashima K."/>
            <person name="Grigoriev I.V."/>
            <person name="Hibbett D."/>
        </authorList>
    </citation>
    <scope>NUCLEOTIDE SEQUENCE</scope>
    <source>
        <strain evidence="2">Sp2 HRB7682 ss15</strain>
    </source>
</reference>
<reference evidence="2" key="1">
    <citation type="submission" date="2022-08" db="EMBL/GenBank/DDBJ databases">
        <authorList>
            <consortium name="DOE Joint Genome Institute"/>
            <person name="Min B."/>
            <person name="Riley R."/>
            <person name="Sierra-Patev S."/>
            <person name="Naranjo-Ortiz M."/>
            <person name="Looney B."/>
            <person name="Konkel Z."/>
            <person name="Slot J.C."/>
            <person name="Sakamoto Y."/>
            <person name="Steenwyk J.L."/>
            <person name="Rokas A."/>
            <person name="Carro J."/>
            <person name="Camarero S."/>
            <person name="Ferreira P."/>
            <person name="Molpeceres G."/>
            <person name="Ruiz-Duenas F.J."/>
            <person name="Serrano A."/>
            <person name="Henrissat B."/>
            <person name="Drula E."/>
            <person name="Hughes K.W."/>
            <person name="Mata J.L."/>
            <person name="Ishikawa N.K."/>
            <person name="Vargas-Isla R."/>
            <person name="Ushijima S."/>
            <person name="Smith C.A."/>
            <person name="Ahrendt S."/>
            <person name="Andreopoulos W."/>
            <person name="He G."/>
            <person name="Labutti K."/>
            <person name="Lipzen A."/>
            <person name="Ng V."/>
            <person name="Sandor L."/>
            <person name="Barry K."/>
            <person name="Martinez A.T."/>
            <person name="Xiao Y."/>
            <person name="Gibbons J.G."/>
            <person name="Terashima K."/>
            <person name="Hibbett D.S."/>
            <person name="Grigoriev I.V."/>
        </authorList>
    </citation>
    <scope>NUCLEOTIDE SEQUENCE</scope>
    <source>
        <strain evidence="2">Sp2 HRB7682 ss15</strain>
    </source>
</reference>
<proteinExistence type="predicted"/>
<feature type="transmembrane region" description="Helical" evidence="1">
    <location>
        <begin position="175"/>
        <end position="197"/>
    </location>
</feature>
<dbReference type="AlphaFoldDB" id="A0A9W9B292"/>
<feature type="transmembrane region" description="Helical" evidence="1">
    <location>
        <begin position="38"/>
        <end position="57"/>
    </location>
</feature>
<dbReference type="PANTHER" id="PTHR37471:SF1">
    <property type="entry name" value="AB HYDROLASE-1 DOMAIN-CONTAINING PROTEIN"/>
    <property type="match status" value="1"/>
</dbReference>
<keyword evidence="1" id="KW-0472">Membrane</keyword>
<organism evidence="2 3">
    <name type="scientific">Lentinula lateritia</name>
    <dbReference type="NCBI Taxonomy" id="40482"/>
    <lineage>
        <taxon>Eukaryota</taxon>
        <taxon>Fungi</taxon>
        <taxon>Dikarya</taxon>
        <taxon>Basidiomycota</taxon>
        <taxon>Agaricomycotina</taxon>
        <taxon>Agaricomycetes</taxon>
        <taxon>Agaricomycetidae</taxon>
        <taxon>Agaricales</taxon>
        <taxon>Marasmiineae</taxon>
        <taxon>Omphalotaceae</taxon>
        <taxon>Lentinula</taxon>
    </lineage>
</organism>
<dbReference type="PANTHER" id="PTHR37471">
    <property type="entry name" value="UNNAMED PRODUCT"/>
    <property type="match status" value="1"/>
</dbReference>
<gene>
    <name evidence="2" type="ORF">C8J55DRAFT_532664</name>
</gene>
<comment type="caution">
    <text evidence="2">The sequence shown here is derived from an EMBL/GenBank/DDBJ whole genome shotgun (WGS) entry which is preliminary data.</text>
</comment>
<dbReference type="Proteomes" id="UP001150238">
    <property type="component" value="Unassembled WGS sequence"/>
</dbReference>
<sequence length="492" mass="56431">MLGQSLPEYIFILCSISLLRLVAPLSFVYLSYCLYTKSITPWLFLFALLEACFYLFVYRPRRTVLQKSTYTPPPLTRAQRHALFLQCSKRIAGSRYPLGWFTSPNVKRQNVVEWILWALFSATPETAQESWKEEMEEYVDKVEELLGMKLEQGRVHTTSALRLTLDPVKMVHRPLIWYLVVAVVDLITSLKLHLMGFHHYSSNPSRIFPPRLFHIFTTPSPSATPHFSYWYFPHKAPTRDPIIFIHGIGIGLYPYLPFFQDLITTTPDQGLLLIELLPISMHISSPPANSIPPRESLLHGLYTTLHSLGISRAVLATRPTPTPTLTPTPTPPHITSHLLIDPIPFLLHLPSVAFNFLYRPPRPRAANEWQLWYFASRDPDIAHVLGRCFFWTENVLWREDLGLGLGSGSDSDSDSGMVKYAIVLSGKDQIVPAPLVRRYLTGEDEVQQRWESNNRRLEVLYHPELDHATVFDTKERRRGMVEVLGRFSVSAK</sequence>
<protein>
    <submittedName>
        <fullName evidence="2">Uncharacterized protein</fullName>
    </submittedName>
</protein>
<accession>A0A9W9B292</accession>
<dbReference type="EMBL" id="JANVFS010000001">
    <property type="protein sequence ID" value="KAJ4496246.1"/>
    <property type="molecule type" value="Genomic_DNA"/>
</dbReference>